<feature type="region of interest" description="Disordered" evidence="1">
    <location>
        <begin position="1"/>
        <end position="57"/>
    </location>
</feature>
<comment type="caution">
    <text evidence="2">The sequence shown here is derived from an EMBL/GenBank/DDBJ whole genome shotgun (WGS) entry which is preliminary data.</text>
</comment>
<evidence type="ECO:0000256" key="1">
    <source>
        <dbReference type="SAM" id="MobiDB-lite"/>
    </source>
</evidence>
<feature type="compositionally biased region" description="Basic and acidic residues" evidence="1">
    <location>
        <begin position="10"/>
        <end position="43"/>
    </location>
</feature>
<keyword evidence="3" id="KW-1185">Reference proteome</keyword>
<evidence type="ECO:0000313" key="3">
    <source>
        <dbReference type="Proteomes" id="UP000233781"/>
    </source>
</evidence>
<gene>
    <name evidence="2" type="ORF">ATL31_0192</name>
</gene>
<dbReference type="AlphaFoldDB" id="A0A2N3YEW6"/>
<sequence length="57" mass="6185">MAHRVSNGAARREEARQLAEESRPGVEAELSRQAEESRTKSAEEIMTELDADAGDAA</sequence>
<organism evidence="2 3">
    <name type="scientific">Phycicoccus duodecadis</name>
    <dbReference type="NCBI Taxonomy" id="173053"/>
    <lineage>
        <taxon>Bacteria</taxon>
        <taxon>Bacillati</taxon>
        <taxon>Actinomycetota</taxon>
        <taxon>Actinomycetes</taxon>
        <taxon>Micrococcales</taxon>
        <taxon>Intrasporangiaceae</taxon>
        <taxon>Phycicoccus</taxon>
    </lineage>
</organism>
<dbReference type="Proteomes" id="UP000233781">
    <property type="component" value="Unassembled WGS sequence"/>
</dbReference>
<dbReference type="EMBL" id="PJNE01000001">
    <property type="protein sequence ID" value="PKW25404.1"/>
    <property type="molecule type" value="Genomic_DNA"/>
</dbReference>
<evidence type="ECO:0000313" key="2">
    <source>
        <dbReference type="EMBL" id="PKW25404.1"/>
    </source>
</evidence>
<proteinExistence type="predicted"/>
<accession>A0A2N3YEW6</accession>
<feature type="compositionally biased region" description="Acidic residues" evidence="1">
    <location>
        <begin position="45"/>
        <end position="57"/>
    </location>
</feature>
<reference evidence="2 3" key="1">
    <citation type="submission" date="2017-12" db="EMBL/GenBank/DDBJ databases">
        <title>Sequencing the genomes of 1000 Actinobacteria strains.</title>
        <authorList>
            <person name="Klenk H.-P."/>
        </authorList>
    </citation>
    <scope>NUCLEOTIDE SEQUENCE [LARGE SCALE GENOMIC DNA]</scope>
    <source>
        <strain evidence="2 3">DSM 12806</strain>
    </source>
</reference>
<name>A0A2N3YEW6_9MICO</name>
<dbReference type="RefSeq" id="WP_158239761.1">
    <property type="nucleotide sequence ID" value="NZ_PJNE01000001.1"/>
</dbReference>
<protein>
    <submittedName>
        <fullName evidence="2">Uncharacterized protein</fullName>
    </submittedName>
</protein>